<dbReference type="Proteomes" id="UP000275777">
    <property type="component" value="Chromosome"/>
</dbReference>
<organism evidence="2 3">
    <name type="scientific">Chromobacterium violaceum</name>
    <dbReference type="NCBI Taxonomy" id="536"/>
    <lineage>
        <taxon>Bacteria</taxon>
        <taxon>Pseudomonadati</taxon>
        <taxon>Pseudomonadota</taxon>
        <taxon>Betaproteobacteria</taxon>
        <taxon>Neisseriales</taxon>
        <taxon>Chromobacteriaceae</taxon>
        <taxon>Chromobacterium</taxon>
    </lineage>
</organism>
<sequence length="105" mass="11976">MLPAESHGYRARESILHMLWEEDRWLDQFVKRAKPARRGLPRGKRQRAIAAGMDAEPANCNRLGAVRKCLKPGRPRLRDFPQDKTQPLPKPAELAGCLSRHSLAR</sequence>
<gene>
    <name evidence="2" type="ORF">NCTC9695_03242</name>
</gene>
<dbReference type="AlphaFoldDB" id="A0A3S4I7G8"/>
<feature type="region of interest" description="Disordered" evidence="1">
    <location>
        <begin position="74"/>
        <end position="105"/>
    </location>
</feature>
<evidence type="ECO:0000256" key="1">
    <source>
        <dbReference type="SAM" id="MobiDB-lite"/>
    </source>
</evidence>
<proteinExistence type="predicted"/>
<name>A0A3S4I7G8_CHRVL</name>
<accession>A0A3S4I7G8</accession>
<evidence type="ECO:0000313" key="3">
    <source>
        <dbReference type="Proteomes" id="UP000275777"/>
    </source>
</evidence>
<protein>
    <submittedName>
        <fullName evidence="2">Uncharacterized protein</fullName>
    </submittedName>
</protein>
<evidence type="ECO:0000313" key="2">
    <source>
        <dbReference type="EMBL" id="VEB42791.1"/>
    </source>
</evidence>
<dbReference type="EMBL" id="LR134182">
    <property type="protein sequence ID" value="VEB42791.1"/>
    <property type="molecule type" value="Genomic_DNA"/>
</dbReference>
<reference evidence="2 3" key="1">
    <citation type="submission" date="2018-12" db="EMBL/GenBank/DDBJ databases">
        <authorList>
            <consortium name="Pathogen Informatics"/>
        </authorList>
    </citation>
    <scope>NUCLEOTIDE SEQUENCE [LARGE SCALE GENOMIC DNA]</scope>
    <source>
        <strain evidence="2 3">NCTC9695</strain>
    </source>
</reference>